<feature type="compositionally biased region" description="Basic and acidic residues" evidence="6">
    <location>
        <begin position="1191"/>
        <end position="1204"/>
    </location>
</feature>
<dbReference type="Gene3D" id="3.90.70.10">
    <property type="entry name" value="Cysteine proteinases"/>
    <property type="match status" value="1"/>
</dbReference>
<dbReference type="InterPro" id="IPR018200">
    <property type="entry name" value="USP_CS"/>
</dbReference>
<feature type="compositionally biased region" description="Low complexity" evidence="6">
    <location>
        <begin position="1090"/>
        <end position="1104"/>
    </location>
</feature>
<feature type="compositionally biased region" description="Polar residues" evidence="6">
    <location>
        <begin position="102"/>
        <end position="118"/>
    </location>
</feature>
<feature type="compositionally biased region" description="Low complexity" evidence="6">
    <location>
        <begin position="959"/>
        <end position="972"/>
    </location>
</feature>
<feature type="compositionally biased region" description="Pro residues" evidence="6">
    <location>
        <begin position="948"/>
        <end position="958"/>
    </location>
</feature>
<dbReference type="Pfam" id="PF00443">
    <property type="entry name" value="UCH"/>
    <property type="match status" value="1"/>
</dbReference>
<feature type="domain" description="USP" evidence="7">
    <location>
        <begin position="40"/>
        <end position="512"/>
    </location>
</feature>
<reference evidence="8" key="1">
    <citation type="submission" date="2022-07" db="EMBL/GenBank/DDBJ databases">
        <title>Genome Sequence of Physisporinus lineatus.</title>
        <authorList>
            <person name="Buettner E."/>
        </authorList>
    </citation>
    <scope>NUCLEOTIDE SEQUENCE</scope>
    <source>
        <strain evidence="8">VT162</strain>
    </source>
</reference>
<comment type="similarity">
    <text evidence="2">Belongs to the peptidase C19 family.</text>
</comment>
<feature type="compositionally biased region" description="Low complexity" evidence="6">
    <location>
        <begin position="860"/>
        <end position="877"/>
    </location>
</feature>
<feature type="region of interest" description="Disordered" evidence="6">
    <location>
        <begin position="1"/>
        <end position="39"/>
    </location>
</feature>
<feature type="region of interest" description="Disordered" evidence="6">
    <location>
        <begin position="201"/>
        <end position="313"/>
    </location>
</feature>
<dbReference type="PROSITE" id="PS50235">
    <property type="entry name" value="USP_3"/>
    <property type="match status" value="1"/>
</dbReference>
<evidence type="ECO:0000313" key="8">
    <source>
        <dbReference type="EMBL" id="KAJ3480197.1"/>
    </source>
</evidence>
<feature type="compositionally biased region" description="Basic and acidic residues" evidence="6">
    <location>
        <begin position="917"/>
        <end position="928"/>
    </location>
</feature>
<feature type="compositionally biased region" description="Low complexity" evidence="6">
    <location>
        <begin position="792"/>
        <end position="803"/>
    </location>
</feature>
<dbReference type="GO" id="GO:0005634">
    <property type="term" value="C:nucleus"/>
    <property type="evidence" value="ECO:0007669"/>
    <property type="project" value="TreeGrafter"/>
</dbReference>
<comment type="caution">
    <text evidence="8">The sequence shown here is derived from an EMBL/GenBank/DDBJ whole genome shotgun (WGS) entry which is preliminary data.</text>
</comment>
<feature type="compositionally biased region" description="Gly residues" evidence="6">
    <location>
        <begin position="973"/>
        <end position="996"/>
    </location>
</feature>
<evidence type="ECO:0000256" key="5">
    <source>
        <dbReference type="ARBA" id="ARBA00022801"/>
    </source>
</evidence>
<feature type="compositionally biased region" description="Polar residues" evidence="6">
    <location>
        <begin position="667"/>
        <end position="676"/>
    </location>
</feature>
<protein>
    <recommendedName>
        <fullName evidence="3">ubiquitinyl hydrolase 1</fullName>
        <ecNumber evidence="3">3.4.19.12</ecNumber>
    </recommendedName>
</protein>
<dbReference type="InterPro" id="IPR038765">
    <property type="entry name" value="Papain-like_cys_pep_sf"/>
</dbReference>
<proteinExistence type="inferred from homology"/>
<feature type="compositionally biased region" description="Pro residues" evidence="6">
    <location>
        <begin position="78"/>
        <end position="88"/>
    </location>
</feature>
<dbReference type="GO" id="GO:0004843">
    <property type="term" value="F:cysteine-type deubiquitinase activity"/>
    <property type="evidence" value="ECO:0007669"/>
    <property type="project" value="UniProtKB-EC"/>
</dbReference>
<dbReference type="CDD" id="cd02663">
    <property type="entry name" value="Peptidase_C19G"/>
    <property type="match status" value="1"/>
</dbReference>
<evidence type="ECO:0000256" key="6">
    <source>
        <dbReference type="SAM" id="MobiDB-lite"/>
    </source>
</evidence>
<feature type="compositionally biased region" description="Gly residues" evidence="6">
    <location>
        <begin position="1132"/>
        <end position="1150"/>
    </location>
</feature>
<dbReference type="InterPro" id="IPR028889">
    <property type="entry name" value="USP"/>
</dbReference>
<organism evidence="8 9">
    <name type="scientific">Meripilus lineatus</name>
    <dbReference type="NCBI Taxonomy" id="2056292"/>
    <lineage>
        <taxon>Eukaryota</taxon>
        <taxon>Fungi</taxon>
        <taxon>Dikarya</taxon>
        <taxon>Basidiomycota</taxon>
        <taxon>Agaricomycotina</taxon>
        <taxon>Agaricomycetes</taxon>
        <taxon>Polyporales</taxon>
        <taxon>Meripilaceae</taxon>
        <taxon>Meripilus</taxon>
    </lineage>
</organism>
<sequence>MAIGKWNPFAGTSQSATTNNSSQQQQPVVPEVTPPDDKSFGLENFGNTCYANSVLQALYFCSPFRDLIVQYPDPSVPDVPFPPPPPSPVQHSRPKPARKFSVTDSAQNSNPNTSQSLVSATSQPTPIPPSPPTLMSALRSLYVHISRNPADKGIVAPKAFIDKLKELNELFRGGQHQDAHEFLNFLLNRIVEEMEVDRRAARNASPVRNGNAIAGPPLGAPSSQQNPVLDGLSPPSDTISPSLQSSSLDVPPPTNANGDSLSSSTPTGTSPPTIGASSQKTDDLSRSIATLASSNAPTVPSAAPSTAPTTPAPSFTSTLVHRLFEGVLTSETRCLTCETVSSRDECFLDLSIDIEQNSSVTACLRQFSASEMLCQKNKFFCDSCCDLQEAEKRMKIKKLPNILALHLKRFKYQEDTGRYIKLAYRVVFPVELRLFNTVDDSDDPDRLYELFAVVVHIGNGPHHGHYVSLIKAREAWLLFDDDTVEIIKESDIARYFGDSNSGSAYVLYYQAKDLDVAALGVQVQPPVTAAAASNTLESPSPVPVPSSEEHSTNAQAGISIGGVAEPESSPAVPPGLTEEPEAMEAHELPQPGTPSLSNSPLLRPSPGDSDTKLHLPPHLHPSISAPYHHHQHGGGYPHSNSLPLPLPESGPSTPVSPSTPGASTSTFGNFLNTFRHTPSKAGRLNGFYGKDRDKDKDKDKDGGKDKDKDKDRDVPPLPPPKPKPSGSVDSHSHDQHVPLTPRTPSRSSHSKPLPTPNGKEKEKDGHHKHNKMGTWLRRKSVRLGEDKTGVPSSSSHSQSTNLSERTHSLGKEKEKEREKDKDEGPAAWFRHATRLGRRASETEFHDPHTVSSPHFFFNLSSPSHSNSPFSLHSSHNHASTMNATMHHTMSMSTPGSPNLYPVPEHKKSESDLPASASRKEKERVEVPERPATAGGQRKKTRPKSEHVPPVPPIPPPKNSVPGHGPSSSSNASSGGGAHGGANGNGAGVGIGNGSGNGKAVRRERDGAASPKEFRHTVHGGDTERDHVYHSEQNRHPVPGVEDSREKTVQGKGAIPNGYASHDPVSMSNYPHLHQAEGEGQESESSHLAPSLGVSNSNGTSSSLGTAGGGSGHGLMAPSTASGPGSRVVSGAGSTGSGSGSGSGRRGGGGESHPPPTTPHHGKKATRKLSFTAPMLGFGRRDKDKHHHKDKEHKDKDKDKHDVQGKTHSPGGTATFFT</sequence>
<keyword evidence="5" id="KW-0378">Hydrolase</keyword>
<feature type="region of interest" description="Disordered" evidence="6">
    <location>
        <begin position="860"/>
        <end position="1217"/>
    </location>
</feature>
<dbReference type="GO" id="GO:0005829">
    <property type="term" value="C:cytosol"/>
    <property type="evidence" value="ECO:0007669"/>
    <property type="project" value="TreeGrafter"/>
</dbReference>
<dbReference type="GO" id="GO:0016579">
    <property type="term" value="P:protein deubiquitination"/>
    <property type="evidence" value="ECO:0007669"/>
    <property type="project" value="InterPro"/>
</dbReference>
<feature type="compositionally biased region" description="Polar residues" evidence="6">
    <location>
        <begin position="878"/>
        <end position="896"/>
    </location>
</feature>
<keyword evidence="9" id="KW-1185">Reference proteome</keyword>
<feature type="region of interest" description="Disordered" evidence="6">
    <location>
        <begin position="585"/>
        <end position="834"/>
    </location>
</feature>
<dbReference type="InterPro" id="IPR050164">
    <property type="entry name" value="Peptidase_C19"/>
</dbReference>
<evidence type="ECO:0000256" key="2">
    <source>
        <dbReference type="ARBA" id="ARBA00009085"/>
    </source>
</evidence>
<dbReference type="AlphaFoldDB" id="A0AAD5YBX7"/>
<feature type="compositionally biased region" description="Basic and acidic residues" evidence="6">
    <location>
        <begin position="1000"/>
        <end position="1034"/>
    </location>
</feature>
<feature type="compositionally biased region" description="Low complexity" evidence="6">
    <location>
        <begin position="12"/>
        <end position="31"/>
    </location>
</feature>
<dbReference type="EC" id="3.4.19.12" evidence="3"/>
<accession>A0AAD5YBX7</accession>
<dbReference type="PANTHER" id="PTHR24006:SF733">
    <property type="entry name" value="RE52890P"/>
    <property type="match status" value="1"/>
</dbReference>
<dbReference type="SUPFAM" id="SSF54001">
    <property type="entry name" value="Cysteine proteinases"/>
    <property type="match status" value="1"/>
</dbReference>
<feature type="compositionally biased region" description="Basic and acidic residues" evidence="6">
    <location>
        <begin position="689"/>
        <end position="714"/>
    </location>
</feature>
<evidence type="ECO:0000259" key="7">
    <source>
        <dbReference type="PROSITE" id="PS50235"/>
    </source>
</evidence>
<evidence type="ECO:0000313" key="9">
    <source>
        <dbReference type="Proteomes" id="UP001212997"/>
    </source>
</evidence>
<comment type="catalytic activity">
    <reaction evidence="1">
        <text>Thiol-dependent hydrolysis of ester, thioester, amide, peptide and isopeptide bonds formed by the C-terminal Gly of ubiquitin (a 76-residue protein attached to proteins as an intracellular targeting signal).</text>
        <dbReference type="EC" id="3.4.19.12"/>
    </reaction>
</comment>
<dbReference type="PROSITE" id="PS00973">
    <property type="entry name" value="USP_2"/>
    <property type="match status" value="1"/>
</dbReference>
<dbReference type="PROSITE" id="PS00972">
    <property type="entry name" value="USP_1"/>
    <property type="match status" value="1"/>
</dbReference>
<feature type="region of interest" description="Disordered" evidence="6">
    <location>
        <begin position="534"/>
        <end position="554"/>
    </location>
</feature>
<feature type="compositionally biased region" description="Basic residues" evidence="6">
    <location>
        <begin position="766"/>
        <end position="781"/>
    </location>
</feature>
<feature type="compositionally biased region" description="Low complexity" evidence="6">
    <location>
        <begin position="594"/>
        <end position="606"/>
    </location>
</feature>
<dbReference type="InterPro" id="IPR001394">
    <property type="entry name" value="Peptidase_C19_UCH"/>
</dbReference>
<feature type="compositionally biased region" description="Low complexity" evidence="6">
    <location>
        <begin position="637"/>
        <end position="666"/>
    </location>
</feature>
<evidence type="ECO:0000256" key="4">
    <source>
        <dbReference type="ARBA" id="ARBA00022670"/>
    </source>
</evidence>
<dbReference type="GO" id="GO:0006508">
    <property type="term" value="P:proteolysis"/>
    <property type="evidence" value="ECO:0007669"/>
    <property type="project" value="UniProtKB-KW"/>
</dbReference>
<dbReference type="PANTHER" id="PTHR24006">
    <property type="entry name" value="UBIQUITIN CARBOXYL-TERMINAL HYDROLASE"/>
    <property type="match status" value="1"/>
</dbReference>
<feature type="compositionally biased region" description="Low complexity" evidence="6">
    <location>
        <begin position="258"/>
        <end position="278"/>
    </location>
</feature>
<dbReference type="Proteomes" id="UP001212997">
    <property type="component" value="Unassembled WGS sequence"/>
</dbReference>
<evidence type="ECO:0000256" key="1">
    <source>
        <dbReference type="ARBA" id="ARBA00000707"/>
    </source>
</evidence>
<feature type="compositionally biased region" description="Low complexity" evidence="6">
    <location>
        <begin position="292"/>
        <end position="313"/>
    </location>
</feature>
<dbReference type="EMBL" id="JANAWD010000389">
    <property type="protein sequence ID" value="KAJ3480197.1"/>
    <property type="molecule type" value="Genomic_DNA"/>
</dbReference>
<gene>
    <name evidence="8" type="ORF">NLI96_g8513</name>
</gene>
<feature type="region of interest" description="Disordered" evidence="6">
    <location>
        <begin position="78"/>
        <end position="133"/>
    </location>
</feature>
<keyword evidence="4" id="KW-0645">Protease</keyword>
<feature type="compositionally biased region" description="Polar residues" evidence="6">
    <location>
        <begin position="1205"/>
        <end position="1217"/>
    </location>
</feature>
<name>A0AAD5YBX7_9APHY</name>
<evidence type="ECO:0000256" key="3">
    <source>
        <dbReference type="ARBA" id="ARBA00012759"/>
    </source>
</evidence>
<feature type="compositionally biased region" description="Basic and acidic residues" evidence="6">
    <location>
        <begin position="804"/>
        <end position="824"/>
    </location>
</feature>
<feature type="compositionally biased region" description="Polar residues" evidence="6">
    <location>
        <begin position="235"/>
        <end position="248"/>
    </location>
</feature>